<dbReference type="NCBIfam" id="NF009467">
    <property type="entry name" value="PRK12826.1-3"/>
    <property type="match status" value="1"/>
</dbReference>
<dbReference type="Gene3D" id="3.40.50.720">
    <property type="entry name" value="NAD(P)-binding Rossmann-like Domain"/>
    <property type="match status" value="1"/>
</dbReference>
<comment type="caution">
    <text evidence="4">The sequence shown here is derived from an EMBL/GenBank/DDBJ whole genome shotgun (WGS) entry which is preliminary data.</text>
</comment>
<evidence type="ECO:0000313" key="5">
    <source>
        <dbReference type="Proteomes" id="UP001501598"/>
    </source>
</evidence>
<dbReference type="PROSITE" id="PS00061">
    <property type="entry name" value="ADH_SHORT"/>
    <property type="match status" value="1"/>
</dbReference>
<dbReference type="RefSeq" id="WP_345419436.1">
    <property type="nucleotide sequence ID" value="NZ_BAABGT010000041.1"/>
</dbReference>
<dbReference type="SUPFAM" id="SSF51735">
    <property type="entry name" value="NAD(P)-binding Rossmann-fold domains"/>
    <property type="match status" value="1"/>
</dbReference>
<name>A0ABP8RTS5_9PSEU</name>
<reference evidence="5" key="1">
    <citation type="journal article" date="2019" name="Int. J. Syst. Evol. Microbiol.">
        <title>The Global Catalogue of Microorganisms (GCM) 10K type strain sequencing project: providing services to taxonomists for standard genome sequencing and annotation.</title>
        <authorList>
            <consortium name="The Broad Institute Genomics Platform"/>
            <consortium name="The Broad Institute Genome Sequencing Center for Infectious Disease"/>
            <person name="Wu L."/>
            <person name="Ma J."/>
        </authorList>
    </citation>
    <scope>NUCLEOTIDE SEQUENCE [LARGE SCALE GENOMIC DNA]</scope>
    <source>
        <strain evidence="5">JCM 17906</strain>
    </source>
</reference>
<dbReference type="Pfam" id="PF13561">
    <property type="entry name" value="adh_short_C2"/>
    <property type="match status" value="1"/>
</dbReference>
<dbReference type="PRINTS" id="PR00080">
    <property type="entry name" value="SDRFAMILY"/>
</dbReference>
<dbReference type="InterPro" id="IPR036291">
    <property type="entry name" value="NAD(P)-bd_dom_sf"/>
</dbReference>
<sequence>MGRLEGKVAFITGAARGQGRSHAVRLAEEGAAIIAVDICEQIPSVFYPMATKEDLDETVALVEGVDGRIVARVADVRDKVSLQSAYEAGIREFGHVDTVLPNAGIMPVINEGEQEQAWFDGIDVLLTGVWRTMETCLPGMIDRGRGGSVLITSSAAGLSSIGLNTVPGQAAYSAAKHGVVGLMRLYASQLAKHMIRVNTIHPTGVNTPMVVNEPYGAFVQEFPEIAGSPNYQNPMPVPLVEPVDISNAMVYLASDEARYVTGVTFPVDAGYLNR</sequence>
<evidence type="ECO:0000256" key="1">
    <source>
        <dbReference type="ARBA" id="ARBA00006484"/>
    </source>
</evidence>
<keyword evidence="2" id="KW-0560">Oxidoreductase</keyword>
<organism evidence="4 5">
    <name type="scientific">Pseudonocardia xishanensis</name>
    <dbReference type="NCBI Taxonomy" id="630995"/>
    <lineage>
        <taxon>Bacteria</taxon>
        <taxon>Bacillati</taxon>
        <taxon>Actinomycetota</taxon>
        <taxon>Actinomycetes</taxon>
        <taxon>Pseudonocardiales</taxon>
        <taxon>Pseudonocardiaceae</taxon>
        <taxon>Pseudonocardia</taxon>
    </lineage>
</organism>
<dbReference type="PANTHER" id="PTHR24321:SF8">
    <property type="entry name" value="ESTRADIOL 17-BETA-DEHYDROGENASE 8-RELATED"/>
    <property type="match status" value="1"/>
</dbReference>
<dbReference type="Proteomes" id="UP001501598">
    <property type="component" value="Unassembled WGS sequence"/>
</dbReference>
<dbReference type="PANTHER" id="PTHR24321">
    <property type="entry name" value="DEHYDROGENASES, SHORT CHAIN"/>
    <property type="match status" value="1"/>
</dbReference>
<comment type="similarity">
    <text evidence="1">Belongs to the short-chain dehydrogenases/reductases (SDR) family.</text>
</comment>
<dbReference type="InterPro" id="IPR020904">
    <property type="entry name" value="Sc_DH/Rdtase_CS"/>
</dbReference>
<dbReference type="InterPro" id="IPR023985">
    <property type="entry name" value="SDR_subfam_1"/>
</dbReference>
<evidence type="ECO:0000256" key="2">
    <source>
        <dbReference type="ARBA" id="ARBA00023002"/>
    </source>
</evidence>
<dbReference type="EMBL" id="BAABGT010000041">
    <property type="protein sequence ID" value="GAA4548817.1"/>
    <property type="molecule type" value="Genomic_DNA"/>
</dbReference>
<keyword evidence="5" id="KW-1185">Reference proteome</keyword>
<gene>
    <name evidence="4" type="ORF">GCM10023175_35900</name>
</gene>
<protein>
    <submittedName>
        <fullName evidence="4">Mycofactocin-coupled SDR family oxidoreductase</fullName>
    </submittedName>
</protein>
<accession>A0ABP8RTS5</accession>
<dbReference type="CDD" id="cd05233">
    <property type="entry name" value="SDR_c"/>
    <property type="match status" value="1"/>
</dbReference>
<keyword evidence="3" id="KW-0520">NAD</keyword>
<dbReference type="InterPro" id="IPR002347">
    <property type="entry name" value="SDR_fam"/>
</dbReference>
<evidence type="ECO:0000313" key="4">
    <source>
        <dbReference type="EMBL" id="GAA4548817.1"/>
    </source>
</evidence>
<dbReference type="NCBIfam" id="TIGR03971">
    <property type="entry name" value="SDR_subfam_1"/>
    <property type="match status" value="1"/>
</dbReference>
<dbReference type="PRINTS" id="PR00081">
    <property type="entry name" value="GDHRDH"/>
</dbReference>
<proteinExistence type="inferred from homology"/>
<evidence type="ECO:0000256" key="3">
    <source>
        <dbReference type="ARBA" id="ARBA00023027"/>
    </source>
</evidence>